<protein>
    <submittedName>
        <fullName evidence="1">Uncharacterized protein</fullName>
    </submittedName>
</protein>
<dbReference type="EMBL" id="JYDP01002228">
    <property type="protein sequence ID" value="KRY97198.1"/>
    <property type="molecule type" value="Genomic_DNA"/>
</dbReference>
<comment type="caution">
    <text evidence="1">The sequence shown here is derived from an EMBL/GenBank/DDBJ whole genome shotgun (WGS) entry which is preliminary data.</text>
</comment>
<dbReference type="OrthoDB" id="5932123at2759"/>
<accession>A0A0V1GG17</accession>
<dbReference type="AlphaFoldDB" id="A0A0V1GG17"/>
<evidence type="ECO:0000313" key="2">
    <source>
        <dbReference type="Proteomes" id="UP000055024"/>
    </source>
</evidence>
<name>A0A0V1GG17_9BILA</name>
<dbReference type="Proteomes" id="UP000055024">
    <property type="component" value="Unassembled WGS sequence"/>
</dbReference>
<keyword evidence="2" id="KW-1185">Reference proteome</keyword>
<gene>
    <name evidence="1" type="ORF">T11_5302</name>
</gene>
<evidence type="ECO:0000313" key="1">
    <source>
        <dbReference type="EMBL" id="KRY97198.1"/>
    </source>
</evidence>
<reference evidence="1 2" key="1">
    <citation type="submission" date="2015-01" db="EMBL/GenBank/DDBJ databases">
        <title>Evolution of Trichinella species and genotypes.</title>
        <authorList>
            <person name="Korhonen P.K."/>
            <person name="Edoardo P."/>
            <person name="Giuseppe L.R."/>
            <person name="Gasser R.B."/>
        </authorList>
    </citation>
    <scope>NUCLEOTIDE SEQUENCE [LARGE SCALE GENOMIC DNA]</scope>
    <source>
        <strain evidence="1">ISS1029</strain>
    </source>
</reference>
<proteinExistence type="predicted"/>
<organism evidence="1 2">
    <name type="scientific">Trichinella zimbabwensis</name>
    <dbReference type="NCBI Taxonomy" id="268475"/>
    <lineage>
        <taxon>Eukaryota</taxon>
        <taxon>Metazoa</taxon>
        <taxon>Ecdysozoa</taxon>
        <taxon>Nematoda</taxon>
        <taxon>Enoplea</taxon>
        <taxon>Dorylaimia</taxon>
        <taxon>Trichinellida</taxon>
        <taxon>Trichinellidae</taxon>
        <taxon>Trichinella</taxon>
    </lineage>
</organism>
<sequence length="97" mass="11173">MVSRCREEHNNYFCKVSTHMMLLLRKNLCFLNVLNSSHSRTCLPENCYAHAYEALVSMVAGVRCAVLAQWHSLCDGGRRIPLNTALIFIYYYIISLN</sequence>